<accession>A0A9W6RF58</accession>
<dbReference type="PANTHER" id="PTHR35908">
    <property type="entry name" value="HYPOTHETICAL FUSION PROTEIN"/>
    <property type="match status" value="1"/>
</dbReference>
<feature type="domain" description="VOC" evidence="1">
    <location>
        <begin position="15"/>
        <end position="134"/>
    </location>
</feature>
<dbReference type="Proteomes" id="UP001165135">
    <property type="component" value="Unassembled WGS sequence"/>
</dbReference>
<name>A0A9W6RF58_9ACTN</name>
<dbReference type="Pfam" id="PF18029">
    <property type="entry name" value="Glyoxalase_6"/>
    <property type="match status" value="1"/>
</dbReference>
<dbReference type="PANTHER" id="PTHR35908:SF1">
    <property type="entry name" value="CONSERVED PROTEIN"/>
    <property type="match status" value="1"/>
</dbReference>
<dbReference type="AlphaFoldDB" id="A0A9W6RF58"/>
<gene>
    <name evidence="2" type="ORF">Airi01_029350</name>
</gene>
<comment type="caution">
    <text evidence="2">The sequence shown here is derived from an EMBL/GenBank/DDBJ whole genome shotgun (WGS) entry which is preliminary data.</text>
</comment>
<evidence type="ECO:0000313" key="2">
    <source>
        <dbReference type="EMBL" id="GLY74668.1"/>
    </source>
</evidence>
<dbReference type="EMBL" id="BSTJ01000003">
    <property type="protein sequence ID" value="GLY74668.1"/>
    <property type="molecule type" value="Genomic_DNA"/>
</dbReference>
<evidence type="ECO:0000259" key="1">
    <source>
        <dbReference type="PROSITE" id="PS51819"/>
    </source>
</evidence>
<dbReference type="InterPro" id="IPR037523">
    <property type="entry name" value="VOC_core"/>
</dbReference>
<sequence length="136" mass="15198">MPSVSGWKHAAMSTTLRAFVLGTPDPPALADFYRDLLGMTEVSREPEWVRLRFADEERPGLSFQLEPDHVPPVWPPRPGTPQMQAHLDVLVDDLDAEVARAVALGATVEEHQPTPEGVRVMRDPHGHLFCLFLLGW</sequence>
<dbReference type="PROSITE" id="PS51819">
    <property type="entry name" value="VOC"/>
    <property type="match status" value="1"/>
</dbReference>
<evidence type="ECO:0000313" key="3">
    <source>
        <dbReference type="Proteomes" id="UP001165135"/>
    </source>
</evidence>
<reference evidence="2" key="1">
    <citation type="submission" date="2023-03" db="EMBL/GenBank/DDBJ databases">
        <title>Actinoallomurus iriomotensis NBRC 103681.</title>
        <authorList>
            <person name="Ichikawa N."/>
            <person name="Sato H."/>
            <person name="Tonouchi N."/>
        </authorList>
    </citation>
    <scope>NUCLEOTIDE SEQUENCE</scope>
    <source>
        <strain evidence="2">NBRC 103681</strain>
    </source>
</reference>
<protein>
    <submittedName>
        <fullName evidence="2">Glyoxalase</fullName>
    </submittedName>
</protein>
<dbReference type="SUPFAM" id="SSF54593">
    <property type="entry name" value="Glyoxalase/Bleomycin resistance protein/Dihydroxybiphenyl dioxygenase"/>
    <property type="match status" value="1"/>
</dbReference>
<dbReference type="Gene3D" id="3.10.180.10">
    <property type="entry name" value="2,3-Dihydroxybiphenyl 1,2-Dioxygenase, domain 1"/>
    <property type="match status" value="1"/>
</dbReference>
<dbReference type="InterPro" id="IPR041581">
    <property type="entry name" value="Glyoxalase_6"/>
</dbReference>
<organism evidence="2 3">
    <name type="scientific">Actinoallomurus iriomotensis</name>
    <dbReference type="NCBI Taxonomy" id="478107"/>
    <lineage>
        <taxon>Bacteria</taxon>
        <taxon>Bacillati</taxon>
        <taxon>Actinomycetota</taxon>
        <taxon>Actinomycetes</taxon>
        <taxon>Streptosporangiales</taxon>
        <taxon>Thermomonosporaceae</taxon>
        <taxon>Actinoallomurus</taxon>
    </lineage>
</organism>
<proteinExistence type="predicted"/>
<dbReference type="CDD" id="cd06587">
    <property type="entry name" value="VOC"/>
    <property type="match status" value="1"/>
</dbReference>
<dbReference type="InterPro" id="IPR029068">
    <property type="entry name" value="Glyas_Bleomycin-R_OHBP_Dase"/>
</dbReference>